<evidence type="ECO:0000313" key="2">
    <source>
        <dbReference type="EMBL" id="AOT24563.1"/>
    </source>
</evidence>
<keyword evidence="3" id="KW-1185">Reference proteome</keyword>
<dbReference type="Proteomes" id="UP000221227">
    <property type="component" value="Segment"/>
</dbReference>
<evidence type="ECO:0000259" key="1">
    <source>
        <dbReference type="PROSITE" id="PS50943"/>
    </source>
</evidence>
<name>A0A1D8EU33_9CAUD</name>
<dbReference type="KEGG" id="vg:40072620"/>
<dbReference type="GO" id="GO:0003677">
    <property type="term" value="F:DNA binding"/>
    <property type="evidence" value="ECO:0007669"/>
    <property type="project" value="InterPro"/>
</dbReference>
<evidence type="ECO:0000313" key="3">
    <source>
        <dbReference type="Proteomes" id="UP000221227"/>
    </source>
</evidence>
<dbReference type="SUPFAM" id="SSF47413">
    <property type="entry name" value="lambda repressor-like DNA-binding domains"/>
    <property type="match status" value="1"/>
</dbReference>
<protein>
    <submittedName>
        <fullName evidence="2">HTH DNA binding protein</fullName>
    </submittedName>
</protein>
<dbReference type="OrthoDB" id="33917at10239"/>
<dbReference type="GeneID" id="40072620"/>
<dbReference type="InterPro" id="IPR001387">
    <property type="entry name" value="Cro/C1-type_HTH"/>
</dbReference>
<dbReference type="Pfam" id="PF13560">
    <property type="entry name" value="HTH_31"/>
    <property type="match status" value="1"/>
</dbReference>
<dbReference type="Gene3D" id="1.10.260.40">
    <property type="entry name" value="lambda repressor-like DNA-binding domains"/>
    <property type="match status" value="1"/>
</dbReference>
<dbReference type="CDD" id="cd00093">
    <property type="entry name" value="HTH_XRE"/>
    <property type="match status" value="1"/>
</dbReference>
<dbReference type="EMBL" id="KX620753">
    <property type="protein sequence ID" value="AOT24563.1"/>
    <property type="molecule type" value="Genomic_DNA"/>
</dbReference>
<organism evidence="2 3">
    <name type="scientific">Propionibacterium phage E6</name>
    <dbReference type="NCBI Taxonomy" id="1897536"/>
    <lineage>
        <taxon>Viruses</taxon>
        <taxon>Duplodnaviria</taxon>
        <taxon>Heunggongvirae</taxon>
        <taxon>Uroviricota</taxon>
        <taxon>Caudoviricetes</taxon>
        <taxon>Doucettevirus</taxon>
        <taxon>Doucettevirus E6</taxon>
    </lineage>
</organism>
<dbReference type="PROSITE" id="PS50943">
    <property type="entry name" value="HTH_CROC1"/>
    <property type="match status" value="1"/>
</dbReference>
<gene>
    <name evidence="2" type="primary">34</name>
    <name evidence="2" type="ORF">E6_34</name>
</gene>
<feature type="domain" description="HTH cro/C1-type" evidence="1">
    <location>
        <begin position="22"/>
        <end position="76"/>
    </location>
</feature>
<proteinExistence type="predicted"/>
<dbReference type="RefSeq" id="YP_009597016.1">
    <property type="nucleotide sequence ID" value="NC_041894.1"/>
</dbReference>
<accession>A0A1D8EU33</accession>
<sequence>MARMGRNARPVSKATKALAEAIREAQGAANLSGAELARRAGIPYSSFRKIREGEVTISWEQIRMIVAALGIDATDLVTRAEEIEDGFSR</sequence>
<reference evidence="3" key="1">
    <citation type="submission" date="2016-07" db="EMBL/GenBank/DDBJ databases">
        <authorList>
            <person name="Florea S."/>
            <person name="Webb J.S."/>
            <person name="Jaromczyk J."/>
            <person name="Schardl C.L."/>
        </authorList>
    </citation>
    <scope>NUCLEOTIDE SEQUENCE [LARGE SCALE GENOMIC DNA]</scope>
</reference>
<dbReference type="InterPro" id="IPR010982">
    <property type="entry name" value="Lambda_DNA-bd_dom_sf"/>
</dbReference>
<dbReference type="SMART" id="SM00530">
    <property type="entry name" value="HTH_XRE"/>
    <property type="match status" value="1"/>
</dbReference>